<evidence type="ECO:0000313" key="3">
    <source>
        <dbReference type="EMBL" id="WVW81862.1"/>
    </source>
</evidence>
<proteinExistence type="predicted"/>
<gene>
    <name evidence="2" type="ORF">I302_02565</name>
    <name evidence="3" type="ORF">I302_103860</name>
</gene>
<feature type="region of interest" description="Disordered" evidence="1">
    <location>
        <begin position="304"/>
        <end position="344"/>
    </location>
</feature>
<dbReference type="EMBL" id="CP144542">
    <property type="protein sequence ID" value="WVW81862.1"/>
    <property type="molecule type" value="Genomic_DNA"/>
</dbReference>
<dbReference type="VEuPathDB" id="FungiDB:I302_02565"/>
<dbReference type="AlphaFoldDB" id="A0A1B9G9R5"/>
<evidence type="ECO:0000313" key="2">
    <source>
        <dbReference type="EMBL" id="OCF27720.1"/>
    </source>
</evidence>
<dbReference type="STRING" id="1296100.A0A1B9G9R5"/>
<reference evidence="2" key="3">
    <citation type="submission" date="2014-01" db="EMBL/GenBank/DDBJ databases">
        <title>Evolution of pathogenesis and genome organization in the Tremellales.</title>
        <authorList>
            <person name="Cuomo C."/>
            <person name="Litvintseva A."/>
            <person name="Heitman J."/>
            <person name="Chen Y."/>
            <person name="Sun S."/>
            <person name="Springer D."/>
            <person name="Dromer F."/>
            <person name="Young S."/>
            <person name="Zeng Q."/>
            <person name="Chapman S."/>
            <person name="Gujja S."/>
            <person name="Saif S."/>
            <person name="Birren B."/>
        </authorList>
    </citation>
    <scope>NUCLEOTIDE SEQUENCE</scope>
    <source>
        <strain evidence="2">CBS 10118</strain>
    </source>
</reference>
<accession>A0A1B9G9R5</accession>
<sequence>MASSQTINVTYDDFDPLISYADLSQWSTPNPQDTPTWYKAPESETGLPWHQATLHWTTTKGAELSLNFTTSQIWLYGALNVSSPSFTVTLDGQTSSENPQSVSSGRALLYSATDLSPSAHTLTLTNQGDGLGLDSVVLGYDLGSDLKNQTIDDAVDQIHYDGEWTRQGGDFFNGTNIYTKGPGNAFNFSFAGSALYIYGDAVQDHGDFSIYFNDSTTPYGMWNARTPCGGTTDYGKKCEKLGSLKAFVGNLPEGTHQVKLINDGPEGDNATFFDFDYVEYTTPSTYPSFTINATCPNGICGDSASPSNSSTSPSGTSPSGAGVSASSSGSSASSPAASSTGGAQSGAFPNAGVGSTILLGVLGMWALKKLGLSRL</sequence>
<evidence type="ECO:0000256" key="1">
    <source>
        <dbReference type="SAM" id="MobiDB-lite"/>
    </source>
</evidence>
<dbReference type="GeneID" id="30206964"/>
<evidence type="ECO:0000313" key="4">
    <source>
        <dbReference type="Proteomes" id="UP000092730"/>
    </source>
</evidence>
<protein>
    <submittedName>
        <fullName evidence="2">Uncharacterized protein</fullName>
    </submittedName>
</protein>
<organism evidence="2">
    <name type="scientific">Kwoniella bestiolae CBS 10118</name>
    <dbReference type="NCBI Taxonomy" id="1296100"/>
    <lineage>
        <taxon>Eukaryota</taxon>
        <taxon>Fungi</taxon>
        <taxon>Dikarya</taxon>
        <taxon>Basidiomycota</taxon>
        <taxon>Agaricomycotina</taxon>
        <taxon>Tremellomycetes</taxon>
        <taxon>Tremellales</taxon>
        <taxon>Cryptococcaceae</taxon>
        <taxon>Kwoniella</taxon>
    </lineage>
</organism>
<dbReference type="KEGG" id="kbi:30206964"/>
<dbReference type="Gene3D" id="2.60.120.260">
    <property type="entry name" value="Galactose-binding domain-like"/>
    <property type="match status" value="2"/>
</dbReference>
<reference evidence="2" key="1">
    <citation type="submission" date="2013-07" db="EMBL/GenBank/DDBJ databases">
        <title>The Genome Sequence of Cryptococcus bestiolae CBS10118.</title>
        <authorList>
            <consortium name="The Broad Institute Genome Sequencing Platform"/>
            <person name="Cuomo C."/>
            <person name="Litvintseva A."/>
            <person name="Chen Y."/>
            <person name="Heitman J."/>
            <person name="Sun S."/>
            <person name="Springer D."/>
            <person name="Dromer F."/>
            <person name="Young S.K."/>
            <person name="Zeng Q."/>
            <person name="Gargeya S."/>
            <person name="Fitzgerald M."/>
            <person name="Abouelleil A."/>
            <person name="Alvarado L."/>
            <person name="Berlin A.M."/>
            <person name="Chapman S.B."/>
            <person name="Dewar J."/>
            <person name="Goldberg J."/>
            <person name="Griggs A."/>
            <person name="Gujja S."/>
            <person name="Hansen M."/>
            <person name="Howarth C."/>
            <person name="Imamovic A."/>
            <person name="Larimer J."/>
            <person name="McCowan C."/>
            <person name="Murphy C."/>
            <person name="Pearson M."/>
            <person name="Priest M."/>
            <person name="Roberts A."/>
            <person name="Saif S."/>
            <person name="Shea T."/>
            <person name="Sykes S."/>
            <person name="Wortman J."/>
            <person name="Nusbaum C."/>
            <person name="Birren B."/>
        </authorList>
    </citation>
    <scope>NUCLEOTIDE SEQUENCE [LARGE SCALE GENOMIC DNA]</scope>
    <source>
        <strain evidence="2">CBS 10118</strain>
    </source>
</reference>
<reference evidence="3" key="4">
    <citation type="submission" date="2024-02" db="EMBL/GenBank/DDBJ databases">
        <title>Comparative genomics of Cryptococcus and Kwoniella reveals pathogenesis evolution and contrasting modes of karyotype evolution via chromosome fusion or intercentromeric recombination.</title>
        <authorList>
            <person name="Coelho M.A."/>
            <person name="David-Palma M."/>
            <person name="Shea T."/>
            <person name="Bowers K."/>
            <person name="McGinley-Smith S."/>
            <person name="Mohammad A.W."/>
            <person name="Gnirke A."/>
            <person name="Yurkov A.M."/>
            <person name="Nowrousian M."/>
            <person name="Sun S."/>
            <person name="Cuomo C.A."/>
            <person name="Heitman J."/>
        </authorList>
    </citation>
    <scope>NUCLEOTIDE SEQUENCE</scope>
    <source>
        <strain evidence="3">CBS 10118</strain>
    </source>
</reference>
<keyword evidence="4" id="KW-1185">Reference proteome</keyword>
<dbReference type="OrthoDB" id="2563669at2759"/>
<dbReference type="RefSeq" id="XP_019048790.1">
    <property type="nucleotide sequence ID" value="XM_019189228.1"/>
</dbReference>
<dbReference type="EMBL" id="KI894019">
    <property type="protein sequence ID" value="OCF27720.1"/>
    <property type="molecule type" value="Genomic_DNA"/>
</dbReference>
<reference evidence="3" key="2">
    <citation type="submission" date="2013-07" db="EMBL/GenBank/DDBJ databases">
        <authorList>
            <consortium name="The Broad Institute Genome Sequencing Platform"/>
            <person name="Cuomo C."/>
            <person name="Litvintseva A."/>
            <person name="Chen Y."/>
            <person name="Heitman J."/>
            <person name="Sun S."/>
            <person name="Springer D."/>
            <person name="Dromer F."/>
            <person name="Young S.K."/>
            <person name="Zeng Q."/>
            <person name="Gargeya S."/>
            <person name="Fitzgerald M."/>
            <person name="Abouelleil A."/>
            <person name="Alvarado L."/>
            <person name="Berlin A.M."/>
            <person name="Chapman S.B."/>
            <person name="Dewar J."/>
            <person name="Goldberg J."/>
            <person name="Griggs A."/>
            <person name="Gujja S."/>
            <person name="Hansen M."/>
            <person name="Howarth C."/>
            <person name="Imamovic A."/>
            <person name="Larimer J."/>
            <person name="McCowan C."/>
            <person name="Murphy C."/>
            <person name="Pearson M."/>
            <person name="Priest M."/>
            <person name="Roberts A."/>
            <person name="Saif S."/>
            <person name="Shea T."/>
            <person name="Sykes S."/>
            <person name="Wortman J."/>
            <person name="Nusbaum C."/>
            <person name="Birren B."/>
        </authorList>
    </citation>
    <scope>NUCLEOTIDE SEQUENCE</scope>
    <source>
        <strain evidence="3">CBS 10118</strain>
    </source>
</reference>
<name>A0A1B9G9R5_9TREE</name>
<dbReference type="Proteomes" id="UP000092730">
    <property type="component" value="Chromosome 2"/>
</dbReference>